<feature type="domain" description="LysM" evidence="2">
    <location>
        <begin position="140"/>
        <end position="184"/>
    </location>
</feature>
<dbReference type="InterPro" id="IPR011055">
    <property type="entry name" value="Dup_hybrid_motif"/>
</dbReference>
<gene>
    <name evidence="3" type="ORF">US90_C0012G0005</name>
</gene>
<evidence type="ECO:0000259" key="2">
    <source>
        <dbReference type="PROSITE" id="PS51782"/>
    </source>
</evidence>
<reference evidence="3 4" key="1">
    <citation type="journal article" date="2015" name="Nature">
        <title>rRNA introns, odd ribosomes, and small enigmatic genomes across a large radiation of phyla.</title>
        <authorList>
            <person name="Brown C.T."/>
            <person name="Hug L.A."/>
            <person name="Thomas B.C."/>
            <person name="Sharon I."/>
            <person name="Castelle C.J."/>
            <person name="Singh A."/>
            <person name="Wilkins M.J."/>
            <person name="Williams K.H."/>
            <person name="Banfield J.F."/>
        </authorList>
    </citation>
    <scope>NUCLEOTIDE SEQUENCE [LARGE SCALE GENOMIC DNA]</scope>
</reference>
<dbReference type="STRING" id="1618490.US90_C0012G0005"/>
<dbReference type="PATRIC" id="fig|1618490.4.peg.497"/>
<dbReference type="AlphaFoldDB" id="A0A0G0JQC4"/>
<dbReference type="PROSITE" id="PS51782">
    <property type="entry name" value="LYSM"/>
    <property type="match status" value="2"/>
</dbReference>
<keyword evidence="1" id="KW-1133">Transmembrane helix</keyword>
<dbReference type="PANTHER" id="PTHR21666:SF270">
    <property type="entry name" value="MUREIN HYDROLASE ACTIVATOR ENVC"/>
    <property type="match status" value="1"/>
</dbReference>
<dbReference type="PANTHER" id="PTHR21666">
    <property type="entry name" value="PEPTIDASE-RELATED"/>
    <property type="match status" value="1"/>
</dbReference>
<sequence>MARFKFPKFRKNKKEILKLKTSNKPAFIGEIKKELELIGVFLGLQGKLLNDGMVMTLGWAEALKKWSTRLMYRQRGRFSQTFVHASMALLAFLGIVLSAKIESIMTSGGGEGGYNSGIIMATDSQMADTLVSNLPKGEITEYRVSEGDTVSSIAQKFGVSIDTIMWENNLKSVDSIKAGEILRILPLTGIRHKVVRGETIYSISKKYGVAAQNIVNYPFNSFTNDETFALAAGQELLIPEGIKPNQIIIDTNRYIARTVAPIPGVVGEGNFMWPTSGYISQRFTWYHQAADIASPGNPAILAAQGGTVVTAGWNGGGYGNYVVIDHGNGYKTLYAHMLTNSISVKAGQAVSQGQQIGTMGSTGRSTGTHLHFEVIGSQGKVDPLSVLK</sequence>
<dbReference type="GO" id="GO:0004222">
    <property type="term" value="F:metalloendopeptidase activity"/>
    <property type="evidence" value="ECO:0007669"/>
    <property type="project" value="TreeGrafter"/>
</dbReference>
<evidence type="ECO:0000313" key="3">
    <source>
        <dbReference type="EMBL" id="KKQ69768.1"/>
    </source>
</evidence>
<name>A0A0G0JQC4_9BACT</name>
<dbReference type="Proteomes" id="UP000034406">
    <property type="component" value="Unassembled WGS sequence"/>
</dbReference>
<evidence type="ECO:0000313" key="4">
    <source>
        <dbReference type="Proteomes" id="UP000034406"/>
    </source>
</evidence>
<dbReference type="InterPro" id="IPR016047">
    <property type="entry name" value="M23ase_b-sheet_dom"/>
</dbReference>
<dbReference type="CDD" id="cd00118">
    <property type="entry name" value="LysM"/>
    <property type="match status" value="2"/>
</dbReference>
<dbReference type="Gene3D" id="3.10.350.10">
    <property type="entry name" value="LysM domain"/>
    <property type="match status" value="2"/>
</dbReference>
<dbReference type="EMBL" id="LBUT01000012">
    <property type="protein sequence ID" value="KKQ69768.1"/>
    <property type="molecule type" value="Genomic_DNA"/>
</dbReference>
<dbReference type="CDD" id="cd12797">
    <property type="entry name" value="M23_peptidase"/>
    <property type="match status" value="1"/>
</dbReference>
<dbReference type="InterPro" id="IPR050570">
    <property type="entry name" value="Cell_wall_metabolism_enzyme"/>
</dbReference>
<comment type="caution">
    <text evidence="3">The sequence shown here is derived from an EMBL/GenBank/DDBJ whole genome shotgun (WGS) entry which is preliminary data.</text>
</comment>
<dbReference type="InterPro" id="IPR018392">
    <property type="entry name" value="LysM"/>
</dbReference>
<feature type="domain" description="LysM" evidence="2">
    <location>
        <begin position="190"/>
        <end position="238"/>
    </location>
</feature>
<organism evidence="3 4">
    <name type="scientific">Candidatus Shapirobacteria bacterium GW2011_GWE2_38_30</name>
    <dbReference type="NCBI Taxonomy" id="1618490"/>
    <lineage>
        <taxon>Bacteria</taxon>
        <taxon>Candidatus Shapironibacteriota</taxon>
    </lineage>
</organism>
<feature type="transmembrane region" description="Helical" evidence="1">
    <location>
        <begin position="81"/>
        <end position="99"/>
    </location>
</feature>
<dbReference type="SUPFAM" id="SSF54106">
    <property type="entry name" value="LysM domain"/>
    <property type="match status" value="1"/>
</dbReference>
<dbReference type="InterPro" id="IPR036779">
    <property type="entry name" value="LysM_dom_sf"/>
</dbReference>
<protein>
    <submittedName>
        <fullName evidence="3">Peptidase M23 family protein</fullName>
    </submittedName>
</protein>
<dbReference type="Pfam" id="PF01551">
    <property type="entry name" value="Peptidase_M23"/>
    <property type="match status" value="1"/>
</dbReference>
<dbReference type="Gene3D" id="2.70.70.10">
    <property type="entry name" value="Glucose Permease (Domain IIA)"/>
    <property type="match status" value="1"/>
</dbReference>
<keyword evidence="1" id="KW-0812">Transmembrane</keyword>
<dbReference type="SUPFAM" id="SSF51261">
    <property type="entry name" value="Duplicated hybrid motif"/>
    <property type="match status" value="1"/>
</dbReference>
<keyword evidence="1" id="KW-0472">Membrane</keyword>
<dbReference type="Pfam" id="PF01476">
    <property type="entry name" value="LysM"/>
    <property type="match status" value="2"/>
</dbReference>
<accession>A0A0G0JQC4</accession>
<proteinExistence type="predicted"/>
<dbReference type="SMART" id="SM00257">
    <property type="entry name" value="LysM"/>
    <property type="match status" value="2"/>
</dbReference>
<evidence type="ECO:0000256" key="1">
    <source>
        <dbReference type="SAM" id="Phobius"/>
    </source>
</evidence>